<reference evidence="2 3" key="1">
    <citation type="submission" date="2016-01" db="EMBL/GenBank/DDBJ databases">
        <authorList>
            <person name="McClelland M."/>
            <person name="Jain A."/>
            <person name="Saraogi P."/>
            <person name="Mendelson R."/>
            <person name="Westerman R."/>
            <person name="SanMiguel P."/>
            <person name="Csonka L."/>
        </authorList>
    </citation>
    <scope>NUCLEOTIDE SEQUENCE [LARGE SCALE GENOMIC DNA]</scope>
    <source>
        <strain evidence="2 3">R-53146</strain>
    </source>
</reference>
<sequence length="85" mass="9594">MCNLCASYCGHTNDNTIFQYASNGITLATILDNRQANAKGTFPIKVRVTYQRKRIYFSIGKSLTLVDWDKLPDTKSKTLLARMGM</sequence>
<proteinExistence type="predicted"/>
<dbReference type="InterPro" id="IPR035386">
    <property type="entry name" value="Arm-DNA-bind_5"/>
</dbReference>
<name>A0A0X3ANQ6_9FLAO</name>
<accession>A0A0X3ANQ6</accession>
<dbReference type="RefSeq" id="WP_167336870.1">
    <property type="nucleotide sequence ID" value="NZ_FCOR01000004.1"/>
</dbReference>
<dbReference type="Proteomes" id="UP000182761">
    <property type="component" value="Unassembled WGS sequence"/>
</dbReference>
<protein>
    <recommendedName>
        <fullName evidence="1">Arm DNA-binding domain-containing protein</fullName>
    </recommendedName>
</protein>
<evidence type="ECO:0000259" key="1">
    <source>
        <dbReference type="Pfam" id="PF17293"/>
    </source>
</evidence>
<organism evidence="2 3">
    <name type="scientific">Apibacter mensalis</name>
    <dbReference type="NCBI Taxonomy" id="1586267"/>
    <lineage>
        <taxon>Bacteria</taxon>
        <taxon>Pseudomonadati</taxon>
        <taxon>Bacteroidota</taxon>
        <taxon>Flavobacteriia</taxon>
        <taxon>Flavobacteriales</taxon>
        <taxon>Weeksellaceae</taxon>
        <taxon>Apibacter</taxon>
    </lineage>
</organism>
<dbReference type="EMBL" id="FCOR01000004">
    <property type="protein sequence ID" value="CVK15996.1"/>
    <property type="molecule type" value="Genomic_DNA"/>
</dbReference>
<feature type="domain" description="Arm DNA-binding" evidence="1">
    <location>
        <begin position="30"/>
        <end position="71"/>
    </location>
</feature>
<evidence type="ECO:0000313" key="2">
    <source>
        <dbReference type="EMBL" id="CVK15996.1"/>
    </source>
</evidence>
<dbReference type="AlphaFoldDB" id="A0A0X3ANQ6"/>
<gene>
    <name evidence="2" type="ORF">Ga0061079_104115</name>
</gene>
<dbReference type="Pfam" id="PF17293">
    <property type="entry name" value="Arm-DNA-bind_5"/>
    <property type="match status" value="1"/>
</dbReference>
<evidence type="ECO:0000313" key="3">
    <source>
        <dbReference type="Proteomes" id="UP000182761"/>
    </source>
</evidence>
<keyword evidence="3" id="KW-1185">Reference proteome</keyword>